<feature type="transmembrane region" description="Helical" evidence="7">
    <location>
        <begin position="12"/>
        <end position="38"/>
    </location>
</feature>
<evidence type="ECO:0000256" key="7">
    <source>
        <dbReference type="SAM" id="Phobius"/>
    </source>
</evidence>
<keyword evidence="8" id="KW-0378">Hydrolase</keyword>
<comment type="subcellular location">
    <subcellularLocation>
        <location evidence="1">Cell membrane</location>
        <topology evidence="1">Multi-pass membrane protein</topology>
    </subcellularLocation>
</comment>
<dbReference type="EC" id="3.1.-.-" evidence="8"/>
<dbReference type="Pfam" id="PF03631">
    <property type="entry name" value="Virul_fac_BrkB"/>
    <property type="match status" value="1"/>
</dbReference>
<sequence>MRAAKRDRLTMLAAGVAFYALLALFPTIAAVISLWGLLFDPVEAGRQLYEISRFMPPDAANLIDQQTQTVVESAESGNVMAVLLGLLVAMYIASKGVGVLVVGLNVVYGERERRNFFLRGVVLVLLTFGLIGMTLVSLGFIAIVPVVVDALAVDDPFDKVFKWLRWPALLIIMSFLIALLYRFAPYRRAAQWRWLSYGTLLATTLWLLGSGGLSLYVRYFSSFSELYGSLGAVVVLMMWFWLSAFVVLLGAEVNSEMERQTYKDTTIGEERPLGEREAFAADTLGVESPWNGDKEKNRQ</sequence>
<evidence type="ECO:0000256" key="5">
    <source>
        <dbReference type="ARBA" id="ARBA00023136"/>
    </source>
</evidence>
<evidence type="ECO:0000256" key="2">
    <source>
        <dbReference type="ARBA" id="ARBA00022475"/>
    </source>
</evidence>
<keyword evidence="4 7" id="KW-1133">Transmembrane helix</keyword>
<dbReference type="GO" id="GO:0005886">
    <property type="term" value="C:plasma membrane"/>
    <property type="evidence" value="ECO:0007669"/>
    <property type="project" value="UniProtKB-SubCell"/>
</dbReference>
<protein>
    <submittedName>
        <fullName evidence="8">Ribonuclease BN</fullName>
        <ecNumber evidence="8">3.1.-.-</ecNumber>
    </submittedName>
</protein>
<dbReference type="InterPro" id="IPR017039">
    <property type="entry name" value="Virul_fac_BrkB"/>
</dbReference>
<feature type="region of interest" description="Disordered" evidence="6">
    <location>
        <begin position="268"/>
        <end position="299"/>
    </location>
</feature>
<dbReference type="PANTHER" id="PTHR30213:SF0">
    <property type="entry name" value="UPF0761 MEMBRANE PROTEIN YIHY"/>
    <property type="match status" value="1"/>
</dbReference>
<dbReference type="GO" id="GO:0016787">
    <property type="term" value="F:hydrolase activity"/>
    <property type="evidence" value="ECO:0007669"/>
    <property type="project" value="UniProtKB-KW"/>
</dbReference>
<dbReference type="Proteomes" id="UP000196331">
    <property type="component" value="Unassembled WGS sequence"/>
</dbReference>
<dbReference type="EMBL" id="FUKM01000050">
    <property type="protein sequence ID" value="SJN13996.1"/>
    <property type="molecule type" value="Genomic_DNA"/>
</dbReference>
<feature type="compositionally biased region" description="Basic and acidic residues" evidence="6">
    <location>
        <begin position="268"/>
        <end position="279"/>
    </location>
</feature>
<evidence type="ECO:0000313" key="8">
    <source>
        <dbReference type="EMBL" id="SJN13996.1"/>
    </source>
</evidence>
<organism evidence="8 9">
    <name type="scientific">Halomonas citrativorans</name>
    <dbReference type="NCBI Taxonomy" id="2742612"/>
    <lineage>
        <taxon>Bacteria</taxon>
        <taxon>Pseudomonadati</taxon>
        <taxon>Pseudomonadota</taxon>
        <taxon>Gammaproteobacteria</taxon>
        <taxon>Oceanospirillales</taxon>
        <taxon>Halomonadaceae</taxon>
        <taxon>Halomonas</taxon>
    </lineage>
</organism>
<dbReference type="NCBIfam" id="TIGR00765">
    <property type="entry name" value="yihY_not_rbn"/>
    <property type="match status" value="1"/>
</dbReference>
<evidence type="ECO:0000256" key="1">
    <source>
        <dbReference type="ARBA" id="ARBA00004651"/>
    </source>
</evidence>
<gene>
    <name evidence="8" type="ORF">CZ787_12930</name>
</gene>
<evidence type="ECO:0000256" key="4">
    <source>
        <dbReference type="ARBA" id="ARBA00022989"/>
    </source>
</evidence>
<keyword evidence="3 7" id="KW-0812">Transmembrane</keyword>
<dbReference type="PANTHER" id="PTHR30213">
    <property type="entry name" value="INNER MEMBRANE PROTEIN YHJD"/>
    <property type="match status" value="1"/>
</dbReference>
<proteinExistence type="predicted"/>
<feature type="transmembrane region" description="Helical" evidence="7">
    <location>
        <begin position="116"/>
        <end position="143"/>
    </location>
</feature>
<name>A0A1R4I2N7_9GAMM</name>
<feature type="transmembrane region" description="Helical" evidence="7">
    <location>
        <begin position="79"/>
        <end position="104"/>
    </location>
</feature>
<keyword evidence="5 7" id="KW-0472">Membrane</keyword>
<evidence type="ECO:0000256" key="3">
    <source>
        <dbReference type="ARBA" id="ARBA00022692"/>
    </source>
</evidence>
<evidence type="ECO:0000313" key="9">
    <source>
        <dbReference type="Proteomes" id="UP000196331"/>
    </source>
</evidence>
<dbReference type="AlphaFoldDB" id="A0A1R4I2N7"/>
<evidence type="ECO:0000256" key="6">
    <source>
        <dbReference type="SAM" id="MobiDB-lite"/>
    </source>
</evidence>
<feature type="transmembrane region" description="Helical" evidence="7">
    <location>
        <begin position="229"/>
        <end position="251"/>
    </location>
</feature>
<accession>A0A1R4I2N7</accession>
<feature type="transmembrane region" description="Helical" evidence="7">
    <location>
        <begin position="195"/>
        <end position="217"/>
    </location>
</feature>
<feature type="transmembrane region" description="Helical" evidence="7">
    <location>
        <begin position="163"/>
        <end position="183"/>
    </location>
</feature>
<comment type="caution">
    <text evidence="8">The sequence shown here is derived from an EMBL/GenBank/DDBJ whole genome shotgun (WGS) entry which is preliminary data.</text>
</comment>
<keyword evidence="2" id="KW-1003">Cell membrane</keyword>
<dbReference type="PIRSF" id="PIRSF035875">
    <property type="entry name" value="RNase_BN"/>
    <property type="match status" value="1"/>
</dbReference>
<reference evidence="8 9" key="1">
    <citation type="submission" date="2017-02" db="EMBL/GenBank/DDBJ databases">
        <authorList>
            <person name="Dridi B."/>
        </authorList>
    </citation>
    <scope>NUCLEOTIDE SEQUENCE [LARGE SCALE GENOMIC DNA]</scope>
    <source>
        <strain evidence="8 9">JB380</strain>
    </source>
</reference>